<dbReference type="InterPro" id="IPR042463">
    <property type="entry name" value="HNOB_dom_associated_sf"/>
</dbReference>
<keyword evidence="4" id="KW-0547">Nucleotide-binding</keyword>
<keyword evidence="6 8" id="KW-0456">Lyase</keyword>
<evidence type="ECO:0000256" key="7">
    <source>
        <dbReference type="ARBA" id="ARBA00023293"/>
    </source>
</evidence>
<dbReference type="Proteomes" id="UP000515152">
    <property type="component" value="Chromosome 9"/>
</dbReference>
<dbReference type="GO" id="GO:0020037">
    <property type="term" value="F:heme binding"/>
    <property type="evidence" value="ECO:0007669"/>
    <property type="project" value="InterPro"/>
</dbReference>
<sequence length="796" mass="88091">MSSRKISSESFSSLGSDYPESPDDGECPFSRVFWNGKSPVETLSCPFEDAAIKRTTRRKRVNLDSLGESLRRLTSPTTPTIQLALQRTVEFYRHSESRRKEDGTEEKRVFDKCPYVDNAGSEEEADISGILQYMSTLLGVAFPELRERFGEEFFGLCFEENERVLRAVGGNLQDFFNGFDALLEHIRTSCGRRASAEAPSYLCKEVPPHQEGKAGAGGKEEQEEEKEEEEEERGGTLLLHCFNPAATVGVAMPGLIRAAARRIYHTEVTVEEAPPAWLVDTDDNDEDCDRDDRDGEHAGSGGSGGKGGGGDDSSTSPAPSPSSSPSPPSSSAPNCLSFLIRQHRPPLAVSSPRSSPSSCSPSRPLPLKLSCSPPDLPISLSTFCRAFPFHLVMGPHMEVLQQGEGLRKQVKCEPHRTANFRDHFEIVSPRIPCTFQSILLRLATPFTIRTRPESGGLDGREKVMEIKGQMIHVPESRSLMFLGSPRVDKLEELMGRGLYLSDIPIHDATRDVILVGEQARAQDGLKKRMDKLKATLERTHQALEEEKRRTVDLLYSIFPGDVAQRLWQGLPVGAKKFDDVTMLFSDIVGFTAVCAQCTPMQVISMLNELYTRFDYQCGILDVYKIETIGDAYCVAGGLHRKSDSHARPIALMALKMMELSEEVLTPDGKSIKLRIGIHTGSVLAGVVGVQMPRYCLFGNNVTLASKFESGSHPRCINVSPTTYQLLRDDRSFTFVPRSRQDLPDNFPKEIPGHCYFLEAGKSQSHSSLTSSRSAPPAPIRRVSYNIGTMFLRETSL</sequence>
<dbReference type="SUPFAM" id="SSF111126">
    <property type="entry name" value="Ligand-binding domain in the NO signalling and Golgi transport"/>
    <property type="match status" value="1"/>
</dbReference>
<dbReference type="InterPro" id="IPR001054">
    <property type="entry name" value="A/G_cyclase"/>
</dbReference>
<keyword evidence="7" id="KW-0141">cGMP biosynthesis</keyword>
<dbReference type="CTD" id="2977"/>
<feature type="domain" description="Guanylate cyclase" evidence="11">
    <location>
        <begin position="581"/>
        <end position="708"/>
    </location>
</feature>
<dbReference type="OrthoDB" id="6127067at2759"/>
<keyword evidence="3" id="KW-0963">Cytoplasm</keyword>
<feature type="compositionally biased region" description="Acidic residues" evidence="10">
    <location>
        <begin position="221"/>
        <end position="232"/>
    </location>
</feature>
<dbReference type="GO" id="GO:0070482">
    <property type="term" value="P:response to oxygen levels"/>
    <property type="evidence" value="ECO:0007669"/>
    <property type="project" value="TreeGrafter"/>
</dbReference>
<evidence type="ECO:0000313" key="13">
    <source>
        <dbReference type="RefSeq" id="XP_031428957.1"/>
    </source>
</evidence>
<proteinExistence type="inferred from homology"/>
<dbReference type="RefSeq" id="XP_031428957.1">
    <property type="nucleotide sequence ID" value="XM_031573097.2"/>
</dbReference>
<dbReference type="GeneID" id="105909336"/>
<evidence type="ECO:0000256" key="1">
    <source>
        <dbReference type="ARBA" id="ARBA00004496"/>
    </source>
</evidence>
<dbReference type="Gene3D" id="3.30.450.260">
    <property type="entry name" value="Haem NO binding associated domain"/>
    <property type="match status" value="1"/>
</dbReference>
<dbReference type="GO" id="GO:0019934">
    <property type="term" value="P:cGMP-mediated signaling"/>
    <property type="evidence" value="ECO:0007669"/>
    <property type="project" value="TreeGrafter"/>
</dbReference>
<dbReference type="PROSITE" id="PS50125">
    <property type="entry name" value="GUANYLATE_CYCLASE_2"/>
    <property type="match status" value="1"/>
</dbReference>
<evidence type="ECO:0000256" key="5">
    <source>
        <dbReference type="ARBA" id="ARBA00023134"/>
    </source>
</evidence>
<feature type="compositionally biased region" description="Pro residues" evidence="10">
    <location>
        <begin position="318"/>
        <end position="330"/>
    </location>
</feature>
<dbReference type="FunFam" id="3.30.450.260:FF:000002">
    <property type="entry name" value="guanylate cyclase soluble subunit alpha-2"/>
    <property type="match status" value="1"/>
</dbReference>
<evidence type="ECO:0000313" key="12">
    <source>
        <dbReference type="Proteomes" id="UP000515152"/>
    </source>
</evidence>
<evidence type="ECO:0000256" key="9">
    <source>
        <dbReference type="SAM" id="Coils"/>
    </source>
</evidence>
<gene>
    <name evidence="13" type="primary">gucy1a2</name>
</gene>
<dbReference type="PROSITE" id="PS00452">
    <property type="entry name" value="GUANYLATE_CYCLASE_1"/>
    <property type="match status" value="1"/>
</dbReference>
<dbReference type="SMART" id="SM00044">
    <property type="entry name" value="CYCc"/>
    <property type="match status" value="1"/>
</dbReference>
<keyword evidence="12" id="KW-1185">Reference proteome</keyword>
<name>A0A6P8G0J9_CLUHA</name>
<evidence type="ECO:0000256" key="6">
    <source>
        <dbReference type="ARBA" id="ARBA00023239"/>
    </source>
</evidence>
<dbReference type="EC" id="4.6.1.2" evidence="2"/>
<dbReference type="GO" id="GO:0005525">
    <property type="term" value="F:GTP binding"/>
    <property type="evidence" value="ECO:0007669"/>
    <property type="project" value="UniProtKB-KW"/>
</dbReference>
<evidence type="ECO:0000256" key="4">
    <source>
        <dbReference type="ARBA" id="ARBA00022741"/>
    </source>
</evidence>
<protein>
    <recommendedName>
        <fullName evidence="2">guanylate cyclase</fullName>
        <ecNumber evidence="2">4.6.1.2</ecNumber>
    </recommendedName>
</protein>
<dbReference type="GO" id="GO:0004383">
    <property type="term" value="F:guanylate cyclase activity"/>
    <property type="evidence" value="ECO:0007669"/>
    <property type="project" value="UniProtKB-EC"/>
</dbReference>
<organism evidence="12 13">
    <name type="scientific">Clupea harengus</name>
    <name type="common">Atlantic herring</name>
    <dbReference type="NCBI Taxonomy" id="7950"/>
    <lineage>
        <taxon>Eukaryota</taxon>
        <taxon>Metazoa</taxon>
        <taxon>Chordata</taxon>
        <taxon>Craniata</taxon>
        <taxon>Vertebrata</taxon>
        <taxon>Euteleostomi</taxon>
        <taxon>Actinopterygii</taxon>
        <taxon>Neopterygii</taxon>
        <taxon>Teleostei</taxon>
        <taxon>Clupei</taxon>
        <taxon>Clupeiformes</taxon>
        <taxon>Clupeoidei</taxon>
        <taxon>Clupeidae</taxon>
        <taxon>Clupea</taxon>
    </lineage>
</organism>
<feature type="coiled-coil region" evidence="9">
    <location>
        <begin position="522"/>
        <end position="553"/>
    </location>
</feature>
<evidence type="ECO:0000259" key="11">
    <source>
        <dbReference type="PROSITE" id="PS50125"/>
    </source>
</evidence>
<dbReference type="Gene3D" id="3.30.70.1230">
    <property type="entry name" value="Nucleotide cyclase"/>
    <property type="match status" value="1"/>
</dbReference>
<keyword evidence="5" id="KW-0342">GTP-binding</keyword>
<dbReference type="InterPro" id="IPR029787">
    <property type="entry name" value="Nucleotide_cyclase"/>
</dbReference>
<reference evidence="13" key="1">
    <citation type="submission" date="2025-08" db="UniProtKB">
        <authorList>
            <consortium name="RefSeq"/>
        </authorList>
    </citation>
    <scope>IDENTIFICATION</scope>
</reference>
<dbReference type="CDD" id="cd07302">
    <property type="entry name" value="CHD"/>
    <property type="match status" value="1"/>
</dbReference>
<dbReference type="SUPFAM" id="SSF55073">
    <property type="entry name" value="Nucleotide cyclase"/>
    <property type="match status" value="1"/>
</dbReference>
<feature type="compositionally biased region" description="Low complexity" evidence="10">
    <location>
        <begin position="1"/>
        <end position="13"/>
    </location>
</feature>
<dbReference type="Gene3D" id="6.10.250.780">
    <property type="match status" value="1"/>
</dbReference>
<dbReference type="PANTHER" id="PTHR45655">
    <property type="entry name" value="GUANYLATE CYCLASE SOLUBLE SUBUNIT BETA-2"/>
    <property type="match status" value="1"/>
</dbReference>
<accession>A0A6P8G0J9</accession>
<dbReference type="Pfam" id="PF07701">
    <property type="entry name" value="HNOBA"/>
    <property type="match status" value="1"/>
</dbReference>
<feature type="compositionally biased region" description="Acidic residues" evidence="10">
    <location>
        <begin position="280"/>
        <end position="289"/>
    </location>
</feature>
<dbReference type="Pfam" id="PF00211">
    <property type="entry name" value="Guanylate_cyc"/>
    <property type="match status" value="1"/>
</dbReference>
<dbReference type="Gene3D" id="3.90.1520.10">
    <property type="entry name" value="H-NOX domain"/>
    <property type="match status" value="1"/>
</dbReference>
<dbReference type="KEGG" id="char:105909336"/>
<dbReference type="AlphaFoldDB" id="A0A6P8G0J9"/>
<dbReference type="InterPro" id="IPR024096">
    <property type="entry name" value="NO_sig/Golgi_transp_ligand-bd"/>
</dbReference>
<feature type="region of interest" description="Disordered" evidence="10">
    <location>
        <begin position="275"/>
        <end position="335"/>
    </location>
</feature>
<keyword evidence="9" id="KW-0175">Coiled coil</keyword>
<feature type="compositionally biased region" description="Gly residues" evidence="10">
    <location>
        <begin position="298"/>
        <end position="311"/>
    </location>
</feature>
<feature type="region of interest" description="Disordered" evidence="10">
    <location>
        <begin position="201"/>
        <end position="235"/>
    </location>
</feature>
<evidence type="ECO:0000256" key="8">
    <source>
        <dbReference type="RuleBase" id="RU000405"/>
    </source>
</evidence>
<evidence type="ECO:0000256" key="2">
    <source>
        <dbReference type="ARBA" id="ARBA00012202"/>
    </source>
</evidence>
<dbReference type="InterPro" id="IPR018297">
    <property type="entry name" value="A/G_cyclase_CS"/>
</dbReference>
<dbReference type="InterPro" id="IPR038158">
    <property type="entry name" value="H-NOX_domain_sf"/>
</dbReference>
<dbReference type="PANTHER" id="PTHR45655:SF7">
    <property type="entry name" value="GUANYLATE CYCLASE SOLUBLE SUBUNIT ALPHA-2"/>
    <property type="match status" value="1"/>
</dbReference>
<dbReference type="FunFam" id="3.30.70.1230:FF:000007">
    <property type="entry name" value="Guanylate cyclase soluble subunit alpha-3"/>
    <property type="match status" value="1"/>
</dbReference>
<comment type="subcellular location">
    <subcellularLocation>
        <location evidence="1">Cytoplasm</location>
    </subcellularLocation>
</comment>
<evidence type="ECO:0000256" key="3">
    <source>
        <dbReference type="ARBA" id="ARBA00022490"/>
    </source>
</evidence>
<dbReference type="InterPro" id="IPR011645">
    <property type="entry name" value="HNOB_dom_associated"/>
</dbReference>
<evidence type="ECO:0000256" key="10">
    <source>
        <dbReference type="SAM" id="MobiDB-lite"/>
    </source>
</evidence>
<dbReference type="GO" id="GO:0008074">
    <property type="term" value="C:guanylate cyclase complex, soluble"/>
    <property type="evidence" value="ECO:0007669"/>
    <property type="project" value="TreeGrafter"/>
</dbReference>
<comment type="similarity">
    <text evidence="8">Belongs to the adenylyl cyclase class-4/guanylyl cyclase family.</text>
</comment>
<feature type="region of interest" description="Disordered" evidence="10">
    <location>
        <begin position="1"/>
        <end position="24"/>
    </location>
</feature>